<sequence>MVYNGRMMGYGYGYSGIMGGGFGLIIMAIVVIDLILLGIWLYKQINK</sequence>
<dbReference type="Proteomes" id="UP000034452">
    <property type="component" value="Unassembled WGS sequence"/>
</dbReference>
<reference evidence="2 3" key="1">
    <citation type="journal article" date="2015" name="Nature">
        <title>rRNA introns, odd ribosomes, and small enigmatic genomes across a large radiation of phyla.</title>
        <authorList>
            <person name="Brown C.T."/>
            <person name="Hug L.A."/>
            <person name="Thomas B.C."/>
            <person name="Sharon I."/>
            <person name="Castelle C.J."/>
            <person name="Singh A."/>
            <person name="Wilkins M.J."/>
            <person name="Williams K.H."/>
            <person name="Banfield J.F."/>
        </authorList>
    </citation>
    <scope>NUCLEOTIDE SEQUENCE [LARGE SCALE GENOMIC DNA]</scope>
</reference>
<feature type="transmembrane region" description="Helical" evidence="1">
    <location>
        <begin position="20"/>
        <end position="42"/>
    </location>
</feature>
<evidence type="ECO:0000256" key="1">
    <source>
        <dbReference type="SAM" id="Phobius"/>
    </source>
</evidence>
<organism evidence="2 3">
    <name type="scientific">Candidatus Nomurabacteria bacterium GW2011_GWB1_40_7</name>
    <dbReference type="NCBI Taxonomy" id="1618744"/>
    <lineage>
        <taxon>Bacteria</taxon>
        <taxon>Candidatus Nomuraibacteriota</taxon>
    </lineage>
</organism>
<keyword evidence="1" id="KW-1133">Transmembrane helix</keyword>
<evidence type="ECO:0008006" key="4">
    <source>
        <dbReference type="Google" id="ProtNLM"/>
    </source>
</evidence>
<evidence type="ECO:0000313" key="3">
    <source>
        <dbReference type="Proteomes" id="UP000034452"/>
    </source>
</evidence>
<dbReference type="AlphaFoldDB" id="A0A0G0VEB7"/>
<keyword evidence="1" id="KW-0812">Transmembrane</keyword>
<keyword evidence="1" id="KW-0472">Membrane</keyword>
<proteinExistence type="predicted"/>
<dbReference type="EMBL" id="LBZL01000006">
    <property type="protein sequence ID" value="KKR70405.1"/>
    <property type="molecule type" value="Genomic_DNA"/>
</dbReference>
<evidence type="ECO:0000313" key="2">
    <source>
        <dbReference type="EMBL" id="KKR70405.1"/>
    </source>
</evidence>
<comment type="caution">
    <text evidence="2">The sequence shown here is derived from an EMBL/GenBank/DDBJ whole genome shotgun (WGS) entry which is preliminary data.</text>
</comment>
<gene>
    <name evidence="2" type="ORF">UU13_C0006G0007</name>
</gene>
<accession>A0A0G0VEB7</accession>
<name>A0A0G0VEB7_9BACT</name>
<protein>
    <recommendedName>
        <fullName evidence="4">Sporulation protein YjcZ</fullName>
    </recommendedName>
</protein>